<dbReference type="RefSeq" id="WP_371840138.1">
    <property type="nucleotide sequence ID" value="NZ_JBGMEK010000042.1"/>
</dbReference>
<accession>A0ABV4P2E8</accession>
<dbReference type="EMBL" id="JBGMEK010000042">
    <property type="protein sequence ID" value="MFA0812474.1"/>
    <property type="molecule type" value="Genomic_DNA"/>
</dbReference>
<dbReference type="Gene3D" id="3.10.620.30">
    <property type="match status" value="1"/>
</dbReference>
<reference evidence="2 3" key="1">
    <citation type="submission" date="2024-08" db="EMBL/GenBank/DDBJ databases">
        <authorList>
            <person name="Ishaq N."/>
        </authorList>
    </citation>
    <scope>NUCLEOTIDE SEQUENCE [LARGE SCALE GENOMIC DNA]</scope>
    <source>
        <strain evidence="2 3">DSM 18651</strain>
    </source>
</reference>
<gene>
    <name evidence="2" type="ORF">ACCI49_16295</name>
</gene>
<evidence type="ECO:0000313" key="2">
    <source>
        <dbReference type="EMBL" id="MFA0812474.1"/>
    </source>
</evidence>
<dbReference type="Proteomes" id="UP001569428">
    <property type="component" value="Unassembled WGS sequence"/>
</dbReference>
<sequence length="302" mass="34873">MFWRNIVLFSVFLFGSFWSIFSRAYESTNVTLAATITVENNSEFSLQGYTHRVSIPVEDGLQQKLVAIRYEYPEMLKYLKHRRGGTRYLEFRLDIPARSTITRIVNFDLTLYEFDYRKAPGKRVPSPPDHYIKPRKYIESNSESVRNLAQKIEAAWNDDASKLKAAFEVPQEILKYQVQSTKGALSALKTKVGDCTEYASLFVALARSMGYPARVTSEFLFTERKEFSQPNHHAAEVYLHGRWIPVDPNLALDSQYGYGFGIGRISKITLTRDFTWVWSNLFPKRAGEDGVRPKVTMDWVVY</sequence>
<proteinExistence type="predicted"/>
<keyword evidence="3" id="KW-1185">Reference proteome</keyword>
<evidence type="ECO:0000259" key="1">
    <source>
        <dbReference type="SMART" id="SM00460"/>
    </source>
</evidence>
<dbReference type="SMART" id="SM00460">
    <property type="entry name" value="TGc"/>
    <property type="match status" value="1"/>
</dbReference>
<protein>
    <submittedName>
        <fullName evidence="2">Transglutaminase family protein</fullName>
    </submittedName>
</protein>
<feature type="domain" description="Transglutaminase-like" evidence="1">
    <location>
        <begin position="187"/>
        <end position="250"/>
    </location>
</feature>
<dbReference type="InterPro" id="IPR038765">
    <property type="entry name" value="Papain-like_cys_pep_sf"/>
</dbReference>
<name>A0ABV4P2E8_9GAMM</name>
<organism evidence="2 3">
    <name type="scientific">Microbulbifer epialgicus</name>
    <dbReference type="NCBI Taxonomy" id="393907"/>
    <lineage>
        <taxon>Bacteria</taxon>
        <taxon>Pseudomonadati</taxon>
        <taxon>Pseudomonadota</taxon>
        <taxon>Gammaproteobacteria</taxon>
        <taxon>Cellvibrionales</taxon>
        <taxon>Microbulbiferaceae</taxon>
        <taxon>Microbulbifer</taxon>
    </lineage>
</organism>
<dbReference type="Pfam" id="PF01841">
    <property type="entry name" value="Transglut_core"/>
    <property type="match status" value="1"/>
</dbReference>
<comment type="caution">
    <text evidence="2">The sequence shown here is derived from an EMBL/GenBank/DDBJ whole genome shotgun (WGS) entry which is preliminary data.</text>
</comment>
<dbReference type="PANTHER" id="PTHR33490">
    <property type="entry name" value="BLR5614 PROTEIN-RELATED"/>
    <property type="match status" value="1"/>
</dbReference>
<dbReference type="InterPro" id="IPR002931">
    <property type="entry name" value="Transglutaminase-like"/>
</dbReference>
<dbReference type="SUPFAM" id="SSF54001">
    <property type="entry name" value="Cysteine proteinases"/>
    <property type="match status" value="1"/>
</dbReference>
<evidence type="ECO:0000313" key="3">
    <source>
        <dbReference type="Proteomes" id="UP001569428"/>
    </source>
</evidence>